<keyword evidence="2" id="KW-1185">Reference proteome</keyword>
<evidence type="ECO:0000313" key="2">
    <source>
        <dbReference type="Proteomes" id="UP000306791"/>
    </source>
</evidence>
<protein>
    <recommendedName>
        <fullName evidence="3">Globin</fullName>
    </recommendedName>
</protein>
<dbReference type="Gene3D" id="1.10.490.10">
    <property type="entry name" value="Globins"/>
    <property type="match status" value="1"/>
</dbReference>
<evidence type="ECO:0008006" key="3">
    <source>
        <dbReference type="Google" id="ProtNLM"/>
    </source>
</evidence>
<organism evidence="1 2">
    <name type="scientific">Microbulbifer harenosus</name>
    <dbReference type="NCBI Taxonomy" id="2576840"/>
    <lineage>
        <taxon>Bacteria</taxon>
        <taxon>Pseudomonadati</taxon>
        <taxon>Pseudomonadota</taxon>
        <taxon>Gammaproteobacteria</taxon>
        <taxon>Cellvibrionales</taxon>
        <taxon>Microbulbiferaceae</taxon>
        <taxon>Microbulbifer</taxon>
    </lineage>
</organism>
<dbReference type="EMBL" id="VANI01000005">
    <property type="protein sequence ID" value="TLM78786.1"/>
    <property type="molecule type" value="Genomic_DNA"/>
</dbReference>
<reference evidence="1 2" key="1">
    <citation type="submission" date="2019-05" db="EMBL/GenBank/DDBJ databases">
        <title>Microbulbifer harenosus sp. nov., an alginate-degrading bacterium isolated from coastal sand.</title>
        <authorList>
            <person name="Huang H."/>
            <person name="Mo K."/>
            <person name="Bao S."/>
        </authorList>
    </citation>
    <scope>NUCLEOTIDE SEQUENCE [LARGE SCALE GENOMIC DNA]</scope>
    <source>
        <strain evidence="1 2">HB161719</strain>
    </source>
</reference>
<comment type="caution">
    <text evidence="1">The sequence shown here is derived from an EMBL/GenBank/DDBJ whole genome shotgun (WGS) entry which is preliminary data.</text>
</comment>
<sequence>MLAGLGGRQFLSRTVGEFYQAIGKYMSSEDSAEHDKQHSRQAQFLTHALAGEPEPTHSARACFLARGLNPALFEALLEFLDARLLELGFTPAMSDQLVRTATDLFDRCDEPLSIAC</sequence>
<evidence type="ECO:0000313" key="1">
    <source>
        <dbReference type="EMBL" id="TLM78786.1"/>
    </source>
</evidence>
<dbReference type="SUPFAM" id="SSF46458">
    <property type="entry name" value="Globin-like"/>
    <property type="match status" value="1"/>
</dbReference>
<gene>
    <name evidence="1" type="ORF">FDY93_05675</name>
</gene>
<dbReference type="InterPro" id="IPR012292">
    <property type="entry name" value="Globin/Proto"/>
</dbReference>
<proteinExistence type="predicted"/>
<dbReference type="Proteomes" id="UP000306791">
    <property type="component" value="Unassembled WGS sequence"/>
</dbReference>
<accession>A0ABY2ULD4</accession>
<name>A0ABY2ULD4_9GAMM</name>
<dbReference type="InterPro" id="IPR009050">
    <property type="entry name" value="Globin-like_sf"/>
</dbReference>